<keyword evidence="2" id="KW-1133">Transmembrane helix</keyword>
<feature type="region of interest" description="Disordered" evidence="1">
    <location>
        <begin position="1"/>
        <end position="27"/>
    </location>
</feature>
<dbReference type="EMBL" id="WQNE01000001">
    <property type="protein sequence ID" value="MVT71604.1"/>
    <property type="molecule type" value="Genomic_DNA"/>
</dbReference>
<gene>
    <name evidence="4" type="ORF">GPL20_00475</name>
</gene>
<dbReference type="Proteomes" id="UP000449969">
    <property type="component" value="Unassembled WGS sequence"/>
</dbReference>
<evidence type="ECO:0000313" key="5">
    <source>
        <dbReference type="Proteomes" id="UP000449969"/>
    </source>
</evidence>
<proteinExistence type="predicted"/>
<feature type="transmembrane region" description="Helical" evidence="2">
    <location>
        <begin position="179"/>
        <end position="201"/>
    </location>
</feature>
<keyword evidence="5" id="KW-1185">Reference proteome</keyword>
<accession>A0A844T6B8</accession>
<evidence type="ECO:0000313" key="4">
    <source>
        <dbReference type="EMBL" id="MVT71604.1"/>
    </source>
</evidence>
<feature type="transmembrane region" description="Helical" evidence="2">
    <location>
        <begin position="59"/>
        <end position="82"/>
    </location>
</feature>
<feature type="domain" description="DUF1468" evidence="3">
    <location>
        <begin position="68"/>
        <end position="206"/>
    </location>
</feature>
<dbReference type="Pfam" id="PF07331">
    <property type="entry name" value="TctB"/>
    <property type="match status" value="1"/>
</dbReference>
<evidence type="ECO:0000259" key="3">
    <source>
        <dbReference type="Pfam" id="PF07331"/>
    </source>
</evidence>
<evidence type="ECO:0000256" key="2">
    <source>
        <dbReference type="SAM" id="Phobius"/>
    </source>
</evidence>
<feature type="transmembrane region" description="Helical" evidence="2">
    <location>
        <begin position="143"/>
        <end position="167"/>
    </location>
</feature>
<dbReference type="AlphaFoldDB" id="A0A844T6B8"/>
<name>A0A844T6B8_9BRAD</name>
<feature type="transmembrane region" description="Helical" evidence="2">
    <location>
        <begin position="102"/>
        <end position="123"/>
    </location>
</feature>
<sequence>MVTDGLAESPPHPALRADLSPQAGRGDAAQTFANQPMSQTDLEIVVDDPTAPEDDSPSVVASGTIEIIVCLLLLALAVTLGYDNWRTGASWDATGPEPGYFPFYLSVILGGGSLYGLIAALVARRAAAETFVTRAQARRVMAVFVPTLLFCLVMQYLGLYVASFLLISGFMRLVGKIALWKSLLTAFVFTAIMFVTFDIAFDVIMPKGPLEAAFGR</sequence>
<keyword evidence="2" id="KW-0472">Membrane</keyword>
<keyword evidence="2" id="KW-0812">Transmembrane</keyword>
<dbReference type="InterPro" id="IPR009936">
    <property type="entry name" value="DUF1468"/>
</dbReference>
<reference evidence="4 5" key="1">
    <citation type="submission" date="2019-12" db="EMBL/GenBank/DDBJ databases">
        <title>Draft genome sequences Bradyrhizobium cajani AMBPC1010, Bradyrhizobium pachyrhizi AMBPC1040 and Bradyrhizobium yuanmingense ALSPC3051, three plant growth promoting strains isolated from nodules of Cajanus cajan L. in Dominican Republic.</title>
        <authorList>
            <person name="Flores-Felix J.D."/>
            <person name="Araujo J."/>
            <person name="Diaz-Alcantara C."/>
            <person name="Gonzalez-Andres F."/>
            <person name="Velazquez E."/>
        </authorList>
    </citation>
    <scope>NUCLEOTIDE SEQUENCE [LARGE SCALE GENOMIC DNA]</scope>
    <source>
        <strain evidence="4 5">1010</strain>
    </source>
</reference>
<evidence type="ECO:0000256" key="1">
    <source>
        <dbReference type="SAM" id="MobiDB-lite"/>
    </source>
</evidence>
<organism evidence="4 5">
    <name type="scientific">Bradyrhizobium cajani</name>
    <dbReference type="NCBI Taxonomy" id="1928661"/>
    <lineage>
        <taxon>Bacteria</taxon>
        <taxon>Pseudomonadati</taxon>
        <taxon>Pseudomonadota</taxon>
        <taxon>Alphaproteobacteria</taxon>
        <taxon>Hyphomicrobiales</taxon>
        <taxon>Nitrobacteraceae</taxon>
        <taxon>Bradyrhizobium</taxon>
    </lineage>
</organism>
<protein>
    <submittedName>
        <fullName evidence="4">Tripartite tricarboxylate transporter TctB family protein</fullName>
    </submittedName>
</protein>
<comment type="caution">
    <text evidence="4">The sequence shown here is derived from an EMBL/GenBank/DDBJ whole genome shotgun (WGS) entry which is preliminary data.</text>
</comment>